<dbReference type="InterPro" id="IPR001562">
    <property type="entry name" value="Znf_Btk_motif"/>
</dbReference>
<keyword evidence="1" id="KW-0479">Metal-binding</keyword>
<evidence type="ECO:0000256" key="3">
    <source>
        <dbReference type="ARBA" id="ARBA00022833"/>
    </source>
</evidence>
<dbReference type="PANTHER" id="PTHR10194">
    <property type="entry name" value="RAS GTPASE-ACTIVATING PROTEINS"/>
    <property type="match status" value="1"/>
</dbReference>
<dbReference type="FunFam" id="2.30.29.30:FF:000283">
    <property type="entry name" value="Ras GTPase-activating protein 4 isoform 1"/>
    <property type="match status" value="1"/>
</dbReference>
<evidence type="ECO:0000259" key="5">
    <source>
        <dbReference type="PROSITE" id="PS50003"/>
    </source>
</evidence>
<dbReference type="InterPro" id="IPR011993">
    <property type="entry name" value="PH-like_dom_sf"/>
</dbReference>
<dbReference type="GO" id="GO:0008270">
    <property type="term" value="F:zinc ion binding"/>
    <property type="evidence" value="ECO:0007669"/>
    <property type="project" value="UniProtKB-KW"/>
</dbReference>
<sequence>MMFSSLAASEAQPRTLYHPSVTIKEGYLHKRKAEGLHLVTRFTFKKRYFWLSSETLSYSKSPEWQVRSSIPIQRICAVERVDENAFQQPHMMQIITQDNEGQLRTMYIQCKNVNELNQWLSAIRKASIYNERMLPFCHPGAFRGNRWSCCLQPDRTARGCSRTHSAVTLGDWSDPLDPDAETQMVYGQLLLGRDSLRSVCAVGSGVWAGEVRESG</sequence>
<evidence type="ECO:0000256" key="1">
    <source>
        <dbReference type="ARBA" id="ARBA00022723"/>
    </source>
</evidence>
<dbReference type="GO" id="GO:0035556">
    <property type="term" value="P:intracellular signal transduction"/>
    <property type="evidence" value="ECO:0007669"/>
    <property type="project" value="InterPro"/>
</dbReference>
<dbReference type="OMA" id="ACHEVGC"/>
<keyword evidence="3" id="KW-0862">Zinc</keyword>
<dbReference type="CDD" id="cd13369">
    <property type="entry name" value="PH_RASAL1"/>
    <property type="match status" value="1"/>
</dbReference>
<dbReference type="AlphaFoldDB" id="A0A8D0GU01"/>
<keyword evidence="7" id="KW-1185">Reference proteome</keyword>
<dbReference type="PROSITE" id="PS50003">
    <property type="entry name" value="PH_DOMAIN"/>
    <property type="match status" value="1"/>
</dbReference>
<dbReference type="InterPro" id="IPR001849">
    <property type="entry name" value="PH_domain"/>
</dbReference>
<evidence type="ECO:0000256" key="4">
    <source>
        <dbReference type="PROSITE-ProRule" id="PRU00432"/>
    </source>
</evidence>
<protein>
    <recommendedName>
        <fullName evidence="5">PH domain-containing protein</fullName>
    </recommendedName>
</protein>
<dbReference type="SUPFAM" id="SSF50729">
    <property type="entry name" value="PH domain-like"/>
    <property type="match status" value="1"/>
</dbReference>
<organism evidence="6 7">
    <name type="scientific">Sphenodon punctatus</name>
    <name type="common">Tuatara</name>
    <name type="synonym">Hatteria punctata</name>
    <dbReference type="NCBI Taxonomy" id="8508"/>
    <lineage>
        <taxon>Eukaryota</taxon>
        <taxon>Metazoa</taxon>
        <taxon>Chordata</taxon>
        <taxon>Craniata</taxon>
        <taxon>Vertebrata</taxon>
        <taxon>Euteleostomi</taxon>
        <taxon>Lepidosauria</taxon>
        <taxon>Sphenodontia</taxon>
        <taxon>Sphenodontidae</taxon>
        <taxon>Sphenodon</taxon>
    </lineage>
</organism>
<dbReference type="GeneTree" id="ENSGT00940000158715"/>
<proteinExistence type="predicted"/>
<evidence type="ECO:0000256" key="2">
    <source>
        <dbReference type="ARBA" id="ARBA00022771"/>
    </source>
</evidence>
<name>A0A8D0GU01_SPHPU</name>
<dbReference type="Proteomes" id="UP000694392">
    <property type="component" value="Unplaced"/>
</dbReference>
<reference evidence="6" key="2">
    <citation type="submission" date="2025-09" db="UniProtKB">
        <authorList>
            <consortium name="Ensembl"/>
        </authorList>
    </citation>
    <scope>IDENTIFICATION</scope>
</reference>
<evidence type="ECO:0000313" key="6">
    <source>
        <dbReference type="Ensembl" id="ENSSPUP00000010736.1"/>
    </source>
</evidence>
<dbReference type="Gene3D" id="2.30.29.30">
    <property type="entry name" value="Pleckstrin-homology domain (PH domain)/Phosphotyrosine-binding domain (PTB)"/>
    <property type="match status" value="1"/>
</dbReference>
<dbReference type="Pfam" id="PF00169">
    <property type="entry name" value="PH"/>
    <property type="match status" value="1"/>
</dbReference>
<evidence type="ECO:0000313" key="7">
    <source>
        <dbReference type="Proteomes" id="UP000694392"/>
    </source>
</evidence>
<dbReference type="PANTHER" id="PTHR10194:SF3">
    <property type="entry name" value="RASGAP-ACTIVATING-LIKE PROTEIN 1"/>
    <property type="match status" value="1"/>
</dbReference>
<dbReference type="Pfam" id="PF00779">
    <property type="entry name" value="BTK"/>
    <property type="match status" value="1"/>
</dbReference>
<accession>A0A8D0GU01</accession>
<dbReference type="Ensembl" id="ENSSPUT00000011455.1">
    <property type="protein sequence ID" value="ENSSPUP00000010736.1"/>
    <property type="gene ID" value="ENSSPUG00000008281.1"/>
</dbReference>
<dbReference type="SMART" id="SM00233">
    <property type="entry name" value="PH"/>
    <property type="match status" value="1"/>
</dbReference>
<keyword evidence="2 4" id="KW-0863">Zinc-finger</keyword>
<dbReference type="InterPro" id="IPR039360">
    <property type="entry name" value="Ras_GTPase"/>
</dbReference>
<dbReference type="PROSITE" id="PS51113">
    <property type="entry name" value="ZF_BTK"/>
    <property type="match status" value="1"/>
</dbReference>
<feature type="domain" description="PH" evidence="5">
    <location>
        <begin position="21"/>
        <end position="128"/>
    </location>
</feature>
<reference evidence="6" key="1">
    <citation type="submission" date="2025-08" db="UniProtKB">
        <authorList>
            <consortium name="Ensembl"/>
        </authorList>
    </citation>
    <scope>IDENTIFICATION</scope>
</reference>